<evidence type="ECO:0000313" key="4">
    <source>
        <dbReference type="EMBL" id="AYC34101.1"/>
    </source>
</evidence>
<evidence type="ECO:0000313" key="5">
    <source>
        <dbReference type="Proteomes" id="UP000265560"/>
    </source>
</evidence>
<dbReference type="EMBL" id="CP032419">
    <property type="protein sequence ID" value="AYC34101.1"/>
    <property type="molecule type" value="Genomic_DNA"/>
</dbReference>
<accession>A0A385Z5Y1</accession>
<dbReference type="InterPro" id="IPR039298">
    <property type="entry name" value="ACOT13"/>
</dbReference>
<dbReference type="InterPro" id="IPR006683">
    <property type="entry name" value="Thioestr_dom"/>
</dbReference>
<feature type="domain" description="Thioesterase" evidence="3">
    <location>
        <begin position="56"/>
        <end position="132"/>
    </location>
</feature>
<evidence type="ECO:0000256" key="2">
    <source>
        <dbReference type="ARBA" id="ARBA00022801"/>
    </source>
</evidence>
<evidence type="ECO:0000256" key="1">
    <source>
        <dbReference type="ARBA" id="ARBA00008324"/>
    </source>
</evidence>
<dbReference type="GO" id="GO:0047617">
    <property type="term" value="F:fatty acyl-CoA hydrolase activity"/>
    <property type="evidence" value="ECO:0007669"/>
    <property type="project" value="InterPro"/>
</dbReference>
<dbReference type="Pfam" id="PF03061">
    <property type="entry name" value="4HBT"/>
    <property type="match status" value="1"/>
</dbReference>
<dbReference type="RefSeq" id="WP_119894755.1">
    <property type="nucleotide sequence ID" value="NZ_CP032419.1"/>
</dbReference>
<dbReference type="InterPro" id="IPR003736">
    <property type="entry name" value="PAAI_dom"/>
</dbReference>
<keyword evidence="2" id="KW-0378">Hydrolase</keyword>
<dbReference type="OrthoDB" id="3477511at2"/>
<dbReference type="InterPro" id="IPR029069">
    <property type="entry name" value="HotDog_dom_sf"/>
</dbReference>
<sequence>MSINAAELQLYTEHRGIDVPLLDHLQFRFKPIDSDDPRAGNLVIQIEPYHLNGWQNAHGGVIMTLLDVAMALNASRLDEEKRGCVTVEMKSNFLKPGGNIGEILEAIGSVRHSTYSLAFCEAELRNGKGELIATASGTFKYINKARPKGRT</sequence>
<proteinExistence type="inferred from homology"/>
<comment type="similarity">
    <text evidence="1">Belongs to the thioesterase PaaI family.</text>
</comment>
<dbReference type="KEGG" id="pcav:D3880_17810"/>
<name>A0A385Z5Y1_9PSED</name>
<dbReference type="AlphaFoldDB" id="A0A385Z5Y1"/>
<evidence type="ECO:0000259" key="3">
    <source>
        <dbReference type="Pfam" id="PF03061"/>
    </source>
</evidence>
<reference evidence="5" key="1">
    <citation type="submission" date="2018-09" db="EMBL/GenBank/DDBJ databases">
        <authorList>
            <person name="Zhu H."/>
        </authorList>
    </citation>
    <scope>NUCLEOTIDE SEQUENCE [LARGE SCALE GENOMIC DNA]</scope>
    <source>
        <strain evidence="5">K2W31S-8</strain>
    </source>
</reference>
<dbReference type="CDD" id="cd03443">
    <property type="entry name" value="PaaI_thioesterase"/>
    <property type="match status" value="1"/>
</dbReference>
<organism evidence="4 5">
    <name type="scientific">Pseudomonas cavernae</name>
    <dbReference type="NCBI Taxonomy" id="2320867"/>
    <lineage>
        <taxon>Bacteria</taxon>
        <taxon>Pseudomonadati</taxon>
        <taxon>Pseudomonadota</taxon>
        <taxon>Gammaproteobacteria</taxon>
        <taxon>Pseudomonadales</taxon>
        <taxon>Pseudomonadaceae</taxon>
        <taxon>Pseudomonas</taxon>
    </lineage>
</organism>
<gene>
    <name evidence="4" type="ORF">D3880_17810</name>
</gene>
<dbReference type="SUPFAM" id="SSF54637">
    <property type="entry name" value="Thioesterase/thiol ester dehydrase-isomerase"/>
    <property type="match status" value="1"/>
</dbReference>
<dbReference type="Proteomes" id="UP000265560">
    <property type="component" value="Chromosome"/>
</dbReference>
<dbReference type="PANTHER" id="PTHR21660:SF1">
    <property type="entry name" value="ACYL-COENZYME A THIOESTERASE 13"/>
    <property type="match status" value="1"/>
</dbReference>
<keyword evidence="5" id="KW-1185">Reference proteome</keyword>
<dbReference type="NCBIfam" id="TIGR00369">
    <property type="entry name" value="unchar_dom_1"/>
    <property type="match status" value="1"/>
</dbReference>
<dbReference type="PANTHER" id="PTHR21660">
    <property type="entry name" value="THIOESTERASE SUPERFAMILY MEMBER-RELATED"/>
    <property type="match status" value="1"/>
</dbReference>
<dbReference type="Gene3D" id="3.10.129.10">
    <property type="entry name" value="Hotdog Thioesterase"/>
    <property type="match status" value="1"/>
</dbReference>
<protein>
    <submittedName>
        <fullName evidence="4">PaaI family thioesterase</fullName>
    </submittedName>
</protein>